<dbReference type="Proteomes" id="UP001302120">
    <property type="component" value="Unassembled WGS sequence"/>
</dbReference>
<accession>A0ABU5UJ26</accession>
<evidence type="ECO:0000313" key="3">
    <source>
        <dbReference type="Proteomes" id="UP001302120"/>
    </source>
</evidence>
<name>A0ABU5UJ26_9CYAN</name>
<keyword evidence="1" id="KW-0472">Membrane</keyword>
<organism evidence="2 3">
    <name type="scientific">Nodularia harveyana UHCC-0300</name>
    <dbReference type="NCBI Taxonomy" id="2974287"/>
    <lineage>
        <taxon>Bacteria</taxon>
        <taxon>Bacillati</taxon>
        <taxon>Cyanobacteriota</taxon>
        <taxon>Cyanophyceae</taxon>
        <taxon>Nostocales</taxon>
        <taxon>Nodulariaceae</taxon>
        <taxon>Nodularia</taxon>
    </lineage>
</organism>
<sequence length="111" mass="13080">MVTTVVVINTLISLVLLYIAWRVWKLKQWIGYIADKLNAYERNTHEFLYQAPENIDIAQQKIYSLRQRNQKLQVQVQQVRQIISLLLLGKRFWGRSFGKIELTSTTNTVSK</sequence>
<comment type="caution">
    <text evidence="2">The sequence shown here is derived from an EMBL/GenBank/DDBJ whole genome shotgun (WGS) entry which is preliminary data.</text>
</comment>
<keyword evidence="1" id="KW-1133">Transmembrane helix</keyword>
<dbReference type="EMBL" id="JAYGHG010000044">
    <property type="protein sequence ID" value="MEA5583474.1"/>
    <property type="molecule type" value="Genomic_DNA"/>
</dbReference>
<reference evidence="2 3" key="1">
    <citation type="submission" date="2023-12" db="EMBL/GenBank/DDBJ databases">
        <title>Baltic Sea Cyanobacteria.</title>
        <authorList>
            <person name="Delbaje E."/>
            <person name="Fewer D.P."/>
            <person name="Shishido T.K."/>
        </authorList>
    </citation>
    <scope>NUCLEOTIDE SEQUENCE [LARGE SCALE GENOMIC DNA]</scope>
    <source>
        <strain evidence="2 3">UHCC-0300</strain>
    </source>
</reference>
<protein>
    <recommendedName>
        <fullName evidence="4">LemA family protein</fullName>
    </recommendedName>
</protein>
<evidence type="ECO:0008006" key="4">
    <source>
        <dbReference type="Google" id="ProtNLM"/>
    </source>
</evidence>
<dbReference type="RefSeq" id="WP_323197772.1">
    <property type="nucleotide sequence ID" value="NZ_JAYGHG010000044.1"/>
</dbReference>
<gene>
    <name evidence="2" type="ORF">VB620_19280</name>
</gene>
<feature type="transmembrane region" description="Helical" evidence="1">
    <location>
        <begin position="6"/>
        <end position="24"/>
    </location>
</feature>
<proteinExistence type="predicted"/>
<evidence type="ECO:0000313" key="2">
    <source>
        <dbReference type="EMBL" id="MEA5583474.1"/>
    </source>
</evidence>
<keyword evidence="3" id="KW-1185">Reference proteome</keyword>
<keyword evidence="1" id="KW-0812">Transmembrane</keyword>
<evidence type="ECO:0000256" key="1">
    <source>
        <dbReference type="SAM" id="Phobius"/>
    </source>
</evidence>